<reference evidence="4 5" key="1">
    <citation type="submission" date="2018-07" db="EMBL/GenBank/DDBJ databases">
        <title>Anaerosacharophilus polymeroproducens gen. nov. sp. nov., an anaerobic bacterium isolated from salt field.</title>
        <authorList>
            <person name="Kim W."/>
            <person name="Yang S.-H."/>
            <person name="Oh J."/>
            <person name="Lee J.-H."/>
            <person name="Kwon K.K."/>
        </authorList>
    </citation>
    <scope>NUCLEOTIDE SEQUENCE [LARGE SCALE GENOMIC DNA]</scope>
    <source>
        <strain evidence="4 5">MCWD5</strain>
    </source>
</reference>
<dbReference type="Pfam" id="PF01297">
    <property type="entry name" value="ZnuA"/>
    <property type="match status" value="1"/>
</dbReference>
<accession>A0A371AVF9</accession>
<evidence type="ECO:0000256" key="2">
    <source>
        <dbReference type="ARBA" id="ARBA00022448"/>
    </source>
</evidence>
<keyword evidence="3" id="KW-0732">Signal</keyword>
<dbReference type="GO" id="GO:0030001">
    <property type="term" value="P:metal ion transport"/>
    <property type="evidence" value="ECO:0007669"/>
    <property type="project" value="InterPro"/>
</dbReference>
<protein>
    <submittedName>
        <fullName evidence="4">ABC transporter substrate-binding protein</fullName>
    </submittedName>
</protein>
<dbReference type="OrthoDB" id="9810636at2"/>
<evidence type="ECO:0000256" key="3">
    <source>
        <dbReference type="ARBA" id="ARBA00022729"/>
    </source>
</evidence>
<keyword evidence="2" id="KW-0813">Transport</keyword>
<dbReference type="InterPro" id="IPR050492">
    <property type="entry name" value="Bact_metal-bind_prot9"/>
</dbReference>
<name>A0A371AVF9_9FIRM</name>
<proteinExistence type="inferred from homology"/>
<evidence type="ECO:0000313" key="5">
    <source>
        <dbReference type="Proteomes" id="UP000255036"/>
    </source>
</evidence>
<dbReference type="InterPro" id="IPR006127">
    <property type="entry name" value="ZnuA-like"/>
</dbReference>
<dbReference type="Proteomes" id="UP000255036">
    <property type="component" value="Unassembled WGS sequence"/>
</dbReference>
<evidence type="ECO:0000256" key="1">
    <source>
        <dbReference type="ARBA" id="ARBA00011028"/>
    </source>
</evidence>
<dbReference type="EMBL" id="QRCT01000024">
    <property type="protein sequence ID" value="RDU23529.1"/>
    <property type="molecule type" value="Genomic_DNA"/>
</dbReference>
<organism evidence="4 5">
    <name type="scientific">Anaerosacchariphilus polymeriproducens</name>
    <dbReference type="NCBI Taxonomy" id="1812858"/>
    <lineage>
        <taxon>Bacteria</taxon>
        <taxon>Bacillati</taxon>
        <taxon>Bacillota</taxon>
        <taxon>Clostridia</taxon>
        <taxon>Lachnospirales</taxon>
        <taxon>Lachnospiraceae</taxon>
        <taxon>Anaerosacchariphilus</taxon>
    </lineage>
</organism>
<dbReference type="PANTHER" id="PTHR42953:SF3">
    <property type="entry name" value="HIGH-AFFINITY ZINC UPTAKE SYSTEM PROTEIN ZNUA"/>
    <property type="match status" value="1"/>
</dbReference>
<dbReference type="SUPFAM" id="SSF53807">
    <property type="entry name" value="Helical backbone' metal receptor"/>
    <property type="match status" value="1"/>
</dbReference>
<dbReference type="GO" id="GO:0046872">
    <property type="term" value="F:metal ion binding"/>
    <property type="evidence" value="ECO:0007669"/>
    <property type="project" value="InterPro"/>
</dbReference>
<dbReference type="AlphaFoldDB" id="A0A371AVF9"/>
<keyword evidence="5" id="KW-1185">Reference proteome</keyword>
<sequence length="275" mass="30979">MSMTVFIGCGKTEKVDSKTKKLTVAVSIVPEKTFVEAVCKDLVDVVTLVPPGSSPVSFEMSPEEIEKFHQSSLYFTIGVATEEASILPKADGVKMVSLQEEVASVYDDRKFASGERDPHIWLSPKRVKVMVDVIAREMSELDPANKDIYEKNAKNYIQQLDQLDQEFKETLKGFKNKKFIVYHPAFGYLAEDYGLEMFALEQEGKEATPAHLQDMIDLAKKENIKAIFYQKEIDSSQSKAFAEEVGGKTIQLNPLSEDYINNLRNMVKTMAEVLK</sequence>
<comment type="caution">
    <text evidence="4">The sequence shown here is derived from an EMBL/GenBank/DDBJ whole genome shotgun (WGS) entry which is preliminary data.</text>
</comment>
<evidence type="ECO:0000313" key="4">
    <source>
        <dbReference type="EMBL" id="RDU23529.1"/>
    </source>
</evidence>
<dbReference type="PANTHER" id="PTHR42953">
    <property type="entry name" value="HIGH-AFFINITY ZINC UPTAKE SYSTEM PROTEIN ZNUA-RELATED"/>
    <property type="match status" value="1"/>
</dbReference>
<comment type="similarity">
    <text evidence="1">Belongs to the bacterial solute-binding protein 9 family.</text>
</comment>
<dbReference type="Gene3D" id="3.40.50.1980">
    <property type="entry name" value="Nitrogenase molybdenum iron protein domain"/>
    <property type="match status" value="2"/>
</dbReference>
<gene>
    <name evidence="4" type="ORF">DWV06_09085</name>
</gene>